<evidence type="ECO:0000256" key="1">
    <source>
        <dbReference type="SAM" id="Phobius"/>
    </source>
</evidence>
<organism evidence="2 3">
    <name type="scientific">Hymenobacter mellowenesis</name>
    <dbReference type="NCBI Taxonomy" id="3063995"/>
    <lineage>
        <taxon>Bacteria</taxon>
        <taxon>Pseudomonadati</taxon>
        <taxon>Bacteroidota</taxon>
        <taxon>Cytophagia</taxon>
        <taxon>Cytophagales</taxon>
        <taxon>Hymenobacteraceae</taxon>
        <taxon>Hymenobacter</taxon>
    </lineage>
</organism>
<accession>A0ABT9ABT1</accession>
<evidence type="ECO:0000313" key="3">
    <source>
        <dbReference type="Proteomes" id="UP001167796"/>
    </source>
</evidence>
<sequence length="131" mass="14767">MSPATFPERFVAFFSTVVGGLADGLLRPLVGGFSVMFLLVLPFDTWGFLQEPHGYAIGQHLDVTQPHWEGQYVQRNLLLFAAAGLVLWLIISSYFKPQRPWLRVSCRLVVTALFMLGVFNFYQSAVNGFDH</sequence>
<evidence type="ECO:0000313" key="2">
    <source>
        <dbReference type="EMBL" id="MDO7847304.1"/>
    </source>
</evidence>
<keyword evidence="1" id="KW-0812">Transmembrane</keyword>
<keyword evidence="1" id="KW-0472">Membrane</keyword>
<proteinExistence type="predicted"/>
<comment type="caution">
    <text evidence="2">The sequence shown here is derived from an EMBL/GenBank/DDBJ whole genome shotgun (WGS) entry which is preliminary data.</text>
</comment>
<protein>
    <submittedName>
        <fullName evidence="2">Uncharacterized protein</fullName>
    </submittedName>
</protein>
<keyword evidence="3" id="KW-1185">Reference proteome</keyword>
<name>A0ABT9ABT1_9BACT</name>
<feature type="transmembrane region" description="Helical" evidence="1">
    <location>
        <begin position="77"/>
        <end position="95"/>
    </location>
</feature>
<keyword evidence="1" id="KW-1133">Transmembrane helix</keyword>
<feature type="transmembrane region" description="Helical" evidence="1">
    <location>
        <begin position="101"/>
        <end position="122"/>
    </location>
</feature>
<gene>
    <name evidence="2" type="ORF">Q5H92_13105</name>
</gene>
<dbReference type="Proteomes" id="UP001167796">
    <property type="component" value="Unassembled WGS sequence"/>
</dbReference>
<reference evidence="2" key="1">
    <citation type="submission" date="2023-07" db="EMBL/GenBank/DDBJ databases">
        <authorList>
            <person name="Kim M.K."/>
        </authorList>
    </citation>
    <scope>NUCLEOTIDE SEQUENCE</scope>
    <source>
        <strain evidence="2">M29</strain>
    </source>
</reference>
<dbReference type="EMBL" id="JAUQSX010000006">
    <property type="protein sequence ID" value="MDO7847304.1"/>
    <property type="molecule type" value="Genomic_DNA"/>
</dbReference>
<dbReference type="RefSeq" id="WP_305011981.1">
    <property type="nucleotide sequence ID" value="NZ_JAUQSX010000006.1"/>
</dbReference>